<keyword evidence="1" id="KW-1133">Transmembrane helix</keyword>
<evidence type="ECO:0000313" key="3">
    <source>
        <dbReference type="Proteomes" id="UP000694393"/>
    </source>
</evidence>
<reference evidence="2" key="2">
    <citation type="submission" date="2025-09" db="UniProtKB">
        <authorList>
            <consortium name="Ensembl"/>
        </authorList>
    </citation>
    <scope>IDENTIFICATION</scope>
</reference>
<dbReference type="PANTHER" id="PTHR48424">
    <property type="entry name" value="DYNEIN LIGHT CHAIN-RELATED"/>
    <property type="match status" value="1"/>
</dbReference>
<organism evidence="2 3">
    <name type="scientific">Pelusios castaneus</name>
    <name type="common">West African mud turtle</name>
    <dbReference type="NCBI Taxonomy" id="367368"/>
    <lineage>
        <taxon>Eukaryota</taxon>
        <taxon>Metazoa</taxon>
        <taxon>Chordata</taxon>
        <taxon>Craniata</taxon>
        <taxon>Vertebrata</taxon>
        <taxon>Euteleostomi</taxon>
        <taxon>Archelosauria</taxon>
        <taxon>Testudinata</taxon>
        <taxon>Testudines</taxon>
        <taxon>Pleurodira</taxon>
        <taxon>Pelomedusidae</taxon>
        <taxon>Pelusios</taxon>
    </lineage>
</organism>
<dbReference type="Ensembl" id="ENSPCET00000005619.1">
    <property type="protein sequence ID" value="ENSPCEP00000005426.1"/>
    <property type="gene ID" value="ENSPCEG00000004416.1"/>
</dbReference>
<keyword evidence="1" id="KW-0812">Transmembrane</keyword>
<keyword evidence="1" id="KW-0472">Membrane</keyword>
<evidence type="ECO:0000256" key="1">
    <source>
        <dbReference type="SAM" id="Phobius"/>
    </source>
</evidence>
<name>A0A8C8RGH9_9SAUR</name>
<accession>A0A8C8RGH9</accession>
<reference evidence="2" key="1">
    <citation type="submission" date="2025-08" db="UniProtKB">
        <authorList>
            <consortium name="Ensembl"/>
        </authorList>
    </citation>
    <scope>IDENTIFICATION</scope>
</reference>
<proteinExistence type="predicted"/>
<keyword evidence="3" id="KW-1185">Reference proteome</keyword>
<evidence type="ECO:0000313" key="2">
    <source>
        <dbReference type="Ensembl" id="ENSPCEP00000005426.1"/>
    </source>
</evidence>
<feature type="transmembrane region" description="Helical" evidence="1">
    <location>
        <begin position="41"/>
        <end position="62"/>
    </location>
</feature>
<dbReference type="AlphaFoldDB" id="A0A8C8RGH9"/>
<sequence>MLVEVDEVLRFVSHIAAKVPSHDTVPSGIVLLHPPIKINIYLLYMSCNVLLNIIFLQGLSGIKINLKVSFSRCDLHRQCQQETDSAL</sequence>
<dbReference type="Proteomes" id="UP000694393">
    <property type="component" value="Unplaced"/>
</dbReference>
<protein>
    <submittedName>
        <fullName evidence="2">Uncharacterized protein</fullName>
    </submittedName>
</protein>
<dbReference type="PANTHER" id="PTHR48424:SF3">
    <property type="entry name" value="DYNEIN LIGHT CHAIN-RELATED"/>
    <property type="match status" value="1"/>
</dbReference>